<dbReference type="RefSeq" id="WP_179642174.1">
    <property type="nucleotide sequence ID" value="NZ_BAAAYY010000024.1"/>
</dbReference>
<proteinExistence type="predicted"/>
<dbReference type="AlphaFoldDB" id="A0A852TPX0"/>
<accession>A0A852TPX0</accession>
<evidence type="ECO:0000313" key="2">
    <source>
        <dbReference type="Proteomes" id="UP000589036"/>
    </source>
</evidence>
<comment type="caution">
    <text evidence="1">The sequence shown here is derived from an EMBL/GenBank/DDBJ whole genome shotgun (WGS) entry which is preliminary data.</text>
</comment>
<gene>
    <name evidence="1" type="ORF">HDA32_001128</name>
</gene>
<organism evidence="1 2">
    <name type="scientific">Spinactinospora alkalitolerans</name>
    <dbReference type="NCBI Taxonomy" id="687207"/>
    <lineage>
        <taxon>Bacteria</taxon>
        <taxon>Bacillati</taxon>
        <taxon>Actinomycetota</taxon>
        <taxon>Actinomycetes</taxon>
        <taxon>Streptosporangiales</taxon>
        <taxon>Nocardiopsidaceae</taxon>
        <taxon>Spinactinospora</taxon>
    </lineage>
</organism>
<name>A0A852TPX0_9ACTN</name>
<reference evidence="1 2" key="1">
    <citation type="submission" date="2020-07" db="EMBL/GenBank/DDBJ databases">
        <title>Sequencing the genomes of 1000 actinobacteria strains.</title>
        <authorList>
            <person name="Klenk H.-P."/>
        </authorList>
    </citation>
    <scope>NUCLEOTIDE SEQUENCE [LARGE SCALE GENOMIC DNA]</scope>
    <source>
        <strain evidence="1 2">CXB654</strain>
    </source>
</reference>
<evidence type="ECO:0000313" key="1">
    <source>
        <dbReference type="EMBL" id="NYE46008.1"/>
    </source>
</evidence>
<dbReference type="Proteomes" id="UP000589036">
    <property type="component" value="Unassembled WGS sequence"/>
</dbReference>
<sequence length="305" mass="34051">MSEYEFIFVLDGISIDDHDAVQLLTEELDALVSCSHGVHRMTVVGEGPDAVTAAKSVVTRALGLVPTMRIVRLDRDLVGVSDIAERTERTRQNVTQWVRGQRQRQDGVPFPAPEGTVGHSLVWLWSEVNDWLRGIGLDDGEQRPTRAETTEIDWRLQTLKAVRLNLIEGSDRADVHRVAEQLAEHARTNPRFTDYLARNPQVRESDGRYTILVCSPKDEAVEVFRRLESFTHPVVLATVTTDIHALVMTPGSGDKQNTSELDRGMTVRDWLELITMFPDREFTVSAEDSGPATIAAKSPLDLVSS</sequence>
<protein>
    <submittedName>
        <fullName evidence="1">Uncharacterized protein</fullName>
    </submittedName>
</protein>
<keyword evidence="2" id="KW-1185">Reference proteome</keyword>
<dbReference type="EMBL" id="JACCCC010000001">
    <property type="protein sequence ID" value="NYE46008.1"/>
    <property type="molecule type" value="Genomic_DNA"/>
</dbReference>